<gene>
    <name evidence="1" type="ORF">KP509_16G040100</name>
</gene>
<dbReference type="AlphaFoldDB" id="A0A8T2T1S7"/>
<organism evidence="1 2">
    <name type="scientific">Ceratopteris richardii</name>
    <name type="common">Triangle waterfern</name>
    <dbReference type="NCBI Taxonomy" id="49495"/>
    <lineage>
        <taxon>Eukaryota</taxon>
        <taxon>Viridiplantae</taxon>
        <taxon>Streptophyta</taxon>
        <taxon>Embryophyta</taxon>
        <taxon>Tracheophyta</taxon>
        <taxon>Polypodiopsida</taxon>
        <taxon>Polypodiidae</taxon>
        <taxon>Polypodiales</taxon>
        <taxon>Pteridineae</taxon>
        <taxon>Pteridaceae</taxon>
        <taxon>Parkerioideae</taxon>
        <taxon>Ceratopteris</taxon>
    </lineage>
</organism>
<accession>A0A8T2T1S7</accession>
<reference evidence="1" key="1">
    <citation type="submission" date="2021-08" db="EMBL/GenBank/DDBJ databases">
        <title>WGS assembly of Ceratopteris richardii.</title>
        <authorList>
            <person name="Marchant D.B."/>
            <person name="Chen G."/>
            <person name="Jenkins J."/>
            <person name="Shu S."/>
            <person name="Leebens-Mack J."/>
            <person name="Grimwood J."/>
            <person name="Schmutz J."/>
            <person name="Soltis P."/>
            <person name="Soltis D."/>
            <person name="Chen Z.-H."/>
        </authorList>
    </citation>
    <scope>NUCLEOTIDE SEQUENCE</scope>
    <source>
        <strain evidence="1">Whitten #5841</strain>
        <tissue evidence="1">Leaf</tissue>
    </source>
</reference>
<dbReference type="Proteomes" id="UP000825935">
    <property type="component" value="Chromosome 16"/>
</dbReference>
<evidence type="ECO:0000313" key="1">
    <source>
        <dbReference type="EMBL" id="KAH7387766.1"/>
    </source>
</evidence>
<comment type="caution">
    <text evidence="1">The sequence shown here is derived from an EMBL/GenBank/DDBJ whole genome shotgun (WGS) entry which is preliminary data.</text>
</comment>
<dbReference type="EMBL" id="CM035421">
    <property type="protein sequence ID" value="KAH7387766.1"/>
    <property type="molecule type" value="Genomic_DNA"/>
</dbReference>
<sequence>MEKARARVRGDCRGACSGEGTTDPWFCPSSGAPRLLLLSFLHLLLFVEPAQLRIRRMSTRRGRCSNVGPGIIFV</sequence>
<keyword evidence="2" id="KW-1185">Reference proteome</keyword>
<name>A0A8T2T1S7_CERRI</name>
<protein>
    <submittedName>
        <fullName evidence="1">Uncharacterized protein</fullName>
    </submittedName>
</protein>
<proteinExistence type="predicted"/>
<evidence type="ECO:0000313" key="2">
    <source>
        <dbReference type="Proteomes" id="UP000825935"/>
    </source>
</evidence>